<accession>A0A2K1IV78</accession>
<reference evidence="1 3" key="1">
    <citation type="journal article" date="2008" name="Science">
        <title>The Physcomitrella genome reveals evolutionary insights into the conquest of land by plants.</title>
        <authorList>
            <person name="Rensing S."/>
            <person name="Lang D."/>
            <person name="Zimmer A."/>
            <person name="Terry A."/>
            <person name="Salamov A."/>
            <person name="Shapiro H."/>
            <person name="Nishiyama T."/>
            <person name="Perroud P.-F."/>
            <person name="Lindquist E."/>
            <person name="Kamisugi Y."/>
            <person name="Tanahashi T."/>
            <person name="Sakakibara K."/>
            <person name="Fujita T."/>
            <person name="Oishi K."/>
            <person name="Shin-I T."/>
            <person name="Kuroki Y."/>
            <person name="Toyoda A."/>
            <person name="Suzuki Y."/>
            <person name="Hashimoto A."/>
            <person name="Yamaguchi K."/>
            <person name="Sugano A."/>
            <person name="Kohara Y."/>
            <person name="Fujiyama A."/>
            <person name="Anterola A."/>
            <person name="Aoki S."/>
            <person name="Ashton N."/>
            <person name="Barbazuk W.B."/>
            <person name="Barker E."/>
            <person name="Bennetzen J."/>
            <person name="Bezanilla M."/>
            <person name="Blankenship R."/>
            <person name="Cho S.H."/>
            <person name="Dutcher S."/>
            <person name="Estelle M."/>
            <person name="Fawcett J.A."/>
            <person name="Gundlach H."/>
            <person name="Hanada K."/>
            <person name="Heyl A."/>
            <person name="Hicks K.A."/>
            <person name="Hugh J."/>
            <person name="Lohr M."/>
            <person name="Mayer K."/>
            <person name="Melkozernov A."/>
            <person name="Murata T."/>
            <person name="Nelson D."/>
            <person name="Pils B."/>
            <person name="Prigge M."/>
            <person name="Reiss B."/>
            <person name="Renner T."/>
            <person name="Rombauts S."/>
            <person name="Rushton P."/>
            <person name="Sanderfoot A."/>
            <person name="Schween G."/>
            <person name="Shiu S.-H."/>
            <person name="Stueber K."/>
            <person name="Theodoulou F.L."/>
            <person name="Tu H."/>
            <person name="Van de Peer Y."/>
            <person name="Verrier P.J."/>
            <person name="Waters E."/>
            <person name="Wood A."/>
            <person name="Yang L."/>
            <person name="Cove D."/>
            <person name="Cuming A."/>
            <person name="Hasebe M."/>
            <person name="Lucas S."/>
            <person name="Mishler D.B."/>
            <person name="Reski R."/>
            <person name="Grigoriev I."/>
            <person name="Quatrano R.S."/>
            <person name="Boore J.L."/>
        </authorList>
    </citation>
    <scope>NUCLEOTIDE SEQUENCE [LARGE SCALE GENOMIC DNA]</scope>
    <source>
        <strain evidence="2 3">cv. Gransden 2004</strain>
    </source>
</reference>
<gene>
    <name evidence="1" type="ORF">PHYPA_025127</name>
</gene>
<name>A0A2K1IV78_PHYPA</name>
<sequence>MKLNICFIRIPQHHVIFQHENYHLVCHIPSRCSESYNIRISGTGFSRINAETCVYPAFINAVTCYANFLLCEIWFRPDWLSLE</sequence>
<dbReference type="EMBL" id="ABEU02000020">
    <property type="protein sequence ID" value="PNR33184.1"/>
    <property type="molecule type" value="Genomic_DNA"/>
</dbReference>
<evidence type="ECO:0000313" key="2">
    <source>
        <dbReference type="EnsemblPlants" id="PAC:32946504.CDS.1"/>
    </source>
</evidence>
<keyword evidence="3" id="KW-1185">Reference proteome</keyword>
<dbReference type="Gramene" id="Pp3c20_14639V3.1">
    <property type="protein sequence ID" value="PAC:32946504.CDS.1"/>
    <property type="gene ID" value="Pp3c20_14639"/>
</dbReference>
<evidence type="ECO:0000313" key="1">
    <source>
        <dbReference type="EMBL" id="PNR33184.1"/>
    </source>
</evidence>
<dbReference type="InParanoid" id="A0A2K1IV78"/>
<reference evidence="2" key="3">
    <citation type="submission" date="2020-12" db="UniProtKB">
        <authorList>
            <consortium name="EnsemblPlants"/>
        </authorList>
    </citation>
    <scope>IDENTIFICATION</scope>
</reference>
<proteinExistence type="predicted"/>
<dbReference type="EnsemblPlants" id="Pp3c20_14639V3.1">
    <property type="protein sequence ID" value="PAC:32946504.CDS.1"/>
    <property type="gene ID" value="Pp3c20_14639"/>
</dbReference>
<dbReference type="AlphaFoldDB" id="A0A2K1IV78"/>
<organism evidence="1">
    <name type="scientific">Physcomitrium patens</name>
    <name type="common">Spreading-leaved earth moss</name>
    <name type="synonym">Physcomitrella patens</name>
    <dbReference type="NCBI Taxonomy" id="3218"/>
    <lineage>
        <taxon>Eukaryota</taxon>
        <taxon>Viridiplantae</taxon>
        <taxon>Streptophyta</taxon>
        <taxon>Embryophyta</taxon>
        <taxon>Bryophyta</taxon>
        <taxon>Bryophytina</taxon>
        <taxon>Bryopsida</taxon>
        <taxon>Funariidae</taxon>
        <taxon>Funariales</taxon>
        <taxon>Funariaceae</taxon>
        <taxon>Physcomitrium</taxon>
    </lineage>
</organism>
<protein>
    <submittedName>
        <fullName evidence="1 2">Uncharacterized protein</fullName>
    </submittedName>
</protein>
<evidence type="ECO:0000313" key="3">
    <source>
        <dbReference type="Proteomes" id="UP000006727"/>
    </source>
</evidence>
<dbReference type="Proteomes" id="UP000006727">
    <property type="component" value="Chromosome 20"/>
</dbReference>
<reference evidence="1 3" key="2">
    <citation type="journal article" date="2018" name="Plant J.">
        <title>The Physcomitrella patens chromosome-scale assembly reveals moss genome structure and evolution.</title>
        <authorList>
            <person name="Lang D."/>
            <person name="Ullrich K.K."/>
            <person name="Murat F."/>
            <person name="Fuchs J."/>
            <person name="Jenkins J."/>
            <person name="Haas F.B."/>
            <person name="Piednoel M."/>
            <person name="Gundlach H."/>
            <person name="Van Bel M."/>
            <person name="Meyberg R."/>
            <person name="Vives C."/>
            <person name="Morata J."/>
            <person name="Symeonidi A."/>
            <person name="Hiss M."/>
            <person name="Muchero W."/>
            <person name="Kamisugi Y."/>
            <person name="Saleh O."/>
            <person name="Blanc G."/>
            <person name="Decker E.L."/>
            <person name="van Gessel N."/>
            <person name="Grimwood J."/>
            <person name="Hayes R.D."/>
            <person name="Graham S.W."/>
            <person name="Gunter L.E."/>
            <person name="McDaniel S.F."/>
            <person name="Hoernstein S.N.W."/>
            <person name="Larsson A."/>
            <person name="Li F.W."/>
            <person name="Perroud P.F."/>
            <person name="Phillips J."/>
            <person name="Ranjan P."/>
            <person name="Rokshar D.S."/>
            <person name="Rothfels C.J."/>
            <person name="Schneider L."/>
            <person name="Shu S."/>
            <person name="Stevenson D.W."/>
            <person name="Thummler F."/>
            <person name="Tillich M."/>
            <person name="Villarreal Aguilar J.C."/>
            <person name="Widiez T."/>
            <person name="Wong G.K."/>
            <person name="Wymore A."/>
            <person name="Zhang Y."/>
            <person name="Zimmer A.D."/>
            <person name="Quatrano R.S."/>
            <person name="Mayer K.F.X."/>
            <person name="Goodstein D."/>
            <person name="Casacuberta J.M."/>
            <person name="Vandepoele K."/>
            <person name="Reski R."/>
            <person name="Cuming A.C."/>
            <person name="Tuskan G.A."/>
            <person name="Maumus F."/>
            <person name="Salse J."/>
            <person name="Schmutz J."/>
            <person name="Rensing S.A."/>
        </authorList>
    </citation>
    <scope>NUCLEOTIDE SEQUENCE [LARGE SCALE GENOMIC DNA]</scope>
    <source>
        <strain evidence="2 3">cv. Gransden 2004</strain>
    </source>
</reference>